<keyword evidence="3" id="KW-0408">Iron</keyword>
<reference evidence="7" key="1">
    <citation type="journal article" date="2019" name="Int. J. Syst. Evol. Microbiol.">
        <title>The Global Catalogue of Microorganisms (GCM) 10K type strain sequencing project: providing services to taxonomists for standard genome sequencing and annotation.</title>
        <authorList>
            <consortium name="The Broad Institute Genomics Platform"/>
            <consortium name="The Broad Institute Genome Sequencing Center for Infectious Disease"/>
            <person name="Wu L."/>
            <person name="Ma J."/>
        </authorList>
    </citation>
    <scope>NUCLEOTIDE SEQUENCE [LARGE SCALE GENOMIC DNA]</scope>
    <source>
        <strain evidence="7">CGMCC 1.12664</strain>
    </source>
</reference>
<dbReference type="InterPro" id="IPR004843">
    <property type="entry name" value="Calcineurin-like_PHP"/>
</dbReference>
<organism evidence="6 7">
    <name type="scientific">Primorskyibacter flagellatus</name>
    <dbReference type="NCBI Taxonomy" id="1387277"/>
    <lineage>
        <taxon>Bacteria</taxon>
        <taxon>Pseudomonadati</taxon>
        <taxon>Pseudomonadota</taxon>
        <taxon>Alphaproteobacteria</taxon>
        <taxon>Rhodobacterales</taxon>
        <taxon>Roseobacteraceae</taxon>
        <taxon>Primorskyibacter</taxon>
    </lineage>
</organism>
<keyword evidence="1" id="KW-0479">Metal-binding</keyword>
<feature type="domain" description="Calcineurin-like phosphoesterase" evidence="5">
    <location>
        <begin position="3"/>
        <end position="190"/>
    </location>
</feature>
<dbReference type="SUPFAM" id="SSF56300">
    <property type="entry name" value="Metallo-dependent phosphatases"/>
    <property type="match status" value="1"/>
</dbReference>
<dbReference type="Proteomes" id="UP000612855">
    <property type="component" value="Unassembled WGS sequence"/>
</dbReference>
<evidence type="ECO:0000259" key="5">
    <source>
        <dbReference type="Pfam" id="PF00149"/>
    </source>
</evidence>
<dbReference type="EMBL" id="BMFJ01000001">
    <property type="protein sequence ID" value="GGE23380.1"/>
    <property type="molecule type" value="Genomic_DNA"/>
</dbReference>
<evidence type="ECO:0000256" key="1">
    <source>
        <dbReference type="ARBA" id="ARBA00022723"/>
    </source>
</evidence>
<proteinExistence type="inferred from homology"/>
<accession>A0A917A2Q0</accession>
<dbReference type="RefSeq" id="WP_188476557.1">
    <property type="nucleotide sequence ID" value="NZ_BMFJ01000001.1"/>
</dbReference>
<comment type="caution">
    <text evidence="6">The sequence shown here is derived from an EMBL/GenBank/DDBJ whole genome shotgun (WGS) entry which is preliminary data.</text>
</comment>
<dbReference type="PANTHER" id="PTHR42988">
    <property type="entry name" value="PHOSPHOHYDROLASE"/>
    <property type="match status" value="1"/>
</dbReference>
<comment type="similarity">
    <text evidence="4">Belongs to the cyclic nucleotide phosphodiesterase class-III family.</text>
</comment>
<dbReference type="AlphaFoldDB" id="A0A917A2Q0"/>
<dbReference type="InterPro" id="IPR050884">
    <property type="entry name" value="CNP_phosphodiesterase-III"/>
</dbReference>
<dbReference type="Gene3D" id="3.60.21.10">
    <property type="match status" value="1"/>
</dbReference>
<protein>
    <submittedName>
        <fullName evidence="6">Phosphodiesterase</fullName>
    </submittedName>
</protein>
<dbReference type="GO" id="GO:0016787">
    <property type="term" value="F:hydrolase activity"/>
    <property type="evidence" value="ECO:0007669"/>
    <property type="project" value="UniProtKB-KW"/>
</dbReference>
<dbReference type="InterPro" id="IPR029052">
    <property type="entry name" value="Metallo-depent_PP-like"/>
</dbReference>
<dbReference type="Pfam" id="PF00149">
    <property type="entry name" value="Metallophos"/>
    <property type="match status" value="1"/>
</dbReference>
<name>A0A917A2Q0_9RHOB</name>
<sequence length="279" mass="31071">MTLRLIHLSDLHFGRDRPELMRPLLATLNSLRPDIVAISGDLTQRARSSQFRAARTFIDHISAPVLCVPGNHDLPVHRPFRRFFRPFSNYIRHISADLSPAWMHPDLAVIGINTMSPWRWQTGWATRREIREAARHCLSGPAHRLNVIVAHHPFELPGDSTKSPMINAEWGLKTLAEAGADIILSGHLHRWRVVSPPDPDAPAVLQIHCGTGLSNRNRGEPNDFAVIDIGSDTSDSDLTVTRWIATAQDVFAAQDTVRFHRGPDGWQSPAPLPGDVIPA</sequence>
<evidence type="ECO:0000256" key="4">
    <source>
        <dbReference type="ARBA" id="ARBA00025742"/>
    </source>
</evidence>
<keyword evidence="2" id="KW-0378">Hydrolase</keyword>
<gene>
    <name evidence="6" type="ORF">GCM10011360_09910</name>
</gene>
<dbReference type="GO" id="GO:0046872">
    <property type="term" value="F:metal ion binding"/>
    <property type="evidence" value="ECO:0007669"/>
    <property type="project" value="UniProtKB-KW"/>
</dbReference>
<keyword evidence="7" id="KW-1185">Reference proteome</keyword>
<evidence type="ECO:0000256" key="2">
    <source>
        <dbReference type="ARBA" id="ARBA00022801"/>
    </source>
</evidence>
<evidence type="ECO:0000313" key="7">
    <source>
        <dbReference type="Proteomes" id="UP000612855"/>
    </source>
</evidence>
<evidence type="ECO:0000313" key="6">
    <source>
        <dbReference type="EMBL" id="GGE23380.1"/>
    </source>
</evidence>
<dbReference type="PANTHER" id="PTHR42988:SF2">
    <property type="entry name" value="CYCLIC NUCLEOTIDE PHOSPHODIESTERASE CBUA0032-RELATED"/>
    <property type="match status" value="1"/>
</dbReference>
<evidence type="ECO:0000256" key="3">
    <source>
        <dbReference type="ARBA" id="ARBA00023004"/>
    </source>
</evidence>